<comment type="similarity">
    <text evidence="1">Belongs to the GILT family.</text>
</comment>
<organism evidence="4 5">
    <name type="scientific">Cicer arietinum</name>
    <name type="common">Chickpea</name>
    <name type="synonym">Garbanzo</name>
    <dbReference type="NCBI Taxonomy" id="3827"/>
    <lineage>
        <taxon>Eukaryota</taxon>
        <taxon>Viridiplantae</taxon>
        <taxon>Streptophyta</taxon>
        <taxon>Embryophyta</taxon>
        <taxon>Tracheophyta</taxon>
        <taxon>Spermatophyta</taxon>
        <taxon>Magnoliopsida</taxon>
        <taxon>eudicotyledons</taxon>
        <taxon>Gunneridae</taxon>
        <taxon>Pentapetalae</taxon>
        <taxon>rosids</taxon>
        <taxon>fabids</taxon>
        <taxon>Fabales</taxon>
        <taxon>Fabaceae</taxon>
        <taxon>Papilionoideae</taxon>
        <taxon>50 kb inversion clade</taxon>
        <taxon>NPAAA clade</taxon>
        <taxon>Hologalegina</taxon>
        <taxon>IRL clade</taxon>
        <taxon>Cicereae</taxon>
        <taxon>Cicer</taxon>
    </lineage>
</organism>
<evidence type="ECO:0000313" key="4">
    <source>
        <dbReference type="Proteomes" id="UP000087171"/>
    </source>
</evidence>
<dbReference type="KEGG" id="cam:101497444"/>
<proteinExistence type="inferred from homology"/>
<reference evidence="5" key="2">
    <citation type="submission" date="2025-08" db="UniProtKB">
        <authorList>
            <consortium name="RefSeq"/>
        </authorList>
    </citation>
    <scope>IDENTIFICATION</scope>
    <source>
        <tissue evidence="5">Etiolated seedlings</tissue>
    </source>
</reference>
<protein>
    <submittedName>
        <fullName evidence="5">Gamma-interferon-responsive lysosomal thiol protein-like isoform X1</fullName>
    </submittedName>
</protein>
<dbReference type="GeneID" id="101497444"/>
<dbReference type="STRING" id="3827.A0A1S2YM54"/>
<reference evidence="4" key="1">
    <citation type="journal article" date="2013" name="Nat. Biotechnol.">
        <title>Draft genome sequence of chickpea (Cicer arietinum) provides a resource for trait improvement.</title>
        <authorList>
            <person name="Varshney R.K."/>
            <person name="Song C."/>
            <person name="Saxena R.K."/>
            <person name="Azam S."/>
            <person name="Yu S."/>
            <person name="Sharpe A.G."/>
            <person name="Cannon S."/>
            <person name="Baek J."/>
            <person name="Rosen B.D."/>
            <person name="Tar'an B."/>
            <person name="Millan T."/>
            <person name="Zhang X."/>
            <person name="Ramsay L.D."/>
            <person name="Iwata A."/>
            <person name="Wang Y."/>
            <person name="Nelson W."/>
            <person name="Farmer A.D."/>
            <person name="Gaur P.M."/>
            <person name="Soderlund C."/>
            <person name="Penmetsa R.V."/>
            <person name="Xu C."/>
            <person name="Bharti A.K."/>
            <person name="He W."/>
            <person name="Winter P."/>
            <person name="Zhao S."/>
            <person name="Hane J.K."/>
            <person name="Carrasquilla-Garcia N."/>
            <person name="Condie J.A."/>
            <person name="Upadhyaya H.D."/>
            <person name="Luo M.C."/>
            <person name="Thudi M."/>
            <person name="Gowda C.L."/>
            <person name="Singh N.P."/>
            <person name="Lichtenzveig J."/>
            <person name="Gali K.K."/>
            <person name="Rubio J."/>
            <person name="Nadarajan N."/>
            <person name="Dolezel J."/>
            <person name="Bansal K.C."/>
            <person name="Xu X."/>
            <person name="Edwards D."/>
            <person name="Zhang G."/>
            <person name="Kahl G."/>
            <person name="Gil J."/>
            <person name="Singh K.B."/>
            <person name="Datta S.K."/>
            <person name="Jackson S.A."/>
            <person name="Wang J."/>
            <person name="Cook D.R."/>
        </authorList>
    </citation>
    <scope>NUCLEOTIDE SEQUENCE [LARGE SCALE GENOMIC DNA]</scope>
    <source>
        <strain evidence="4">cv. CDC Frontier</strain>
    </source>
</reference>
<dbReference type="PANTHER" id="PTHR13234">
    <property type="entry name" value="GAMMA-INTERFERON INDUCIBLE LYSOSOMAL THIOL REDUCTASE GILT"/>
    <property type="match status" value="1"/>
</dbReference>
<gene>
    <name evidence="5" type="primary">LOC101497444</name>
</gene>
<dbReference type="GO" id="GO:0016671">
    <property type="term" value="F:oxidoreductase activity, acting on a sulfur group of donors, disulfide as acceptor"/>
    <property type="evidence" value="ECO:0007669"/>
    <property type="project" value="InterPro"/>
</dbReference>
<dbReference type="RefSeq" id="XP_004506796.1">
    <property type="nucleotide sequence ID" value="XM_004506739.3"/>
</dbReference>
<keyword evidence="4" id="KW-1185">Reference proteome</keyword>
<dbReference type="AlphaFoldDB" id="A0A1S2YM54"/>
<dbReference type="PaxDb" id="3827-XP_004506796.1"/>
<feature type="chain" id="PRO_5010363178" evidence="3">
    <location>
        <begin position="24"/>
        <end position="233"/>
    </location>
</feature>
<dbReference type="OrthoDB" id="958254at2759"/>
<dbReference type="Pfam" id="PF03227">
    <property type="entry name" value="GILT"/>
    <property type="match status" value="1"/>
</dbReference>
<feature type="signal peptide" evidence="3">
    <location>
        <begin position="1"/>
        <end position="23"/>
    </location>
</feature>
<dbReference type="InterPro" id="IPR004911">
    <property type="entry name" value="Interferon-induced_GILT"/>
</dbReference>
<evidence type="ECO:0000256" key="3">
    <source>
        <dbReference type="SAM" id="SignalP"/>
    </source>
</evidence>
<dbReference type="Proteomes" id="UP000087171">
    <property type="component" value="Chromosome Ca6"/>
</dbReference>
<sequence length="233" mass="26349">MVSPKLPITIILVLLFFTYEFEGSSYSSRSQIDNAMVPLPPIDYEKVNLSIYYESLCQSCAIFIVKNLDEIFNNELINIVNLQLVPWANSHLNKTNNSISCQNGPDECDLNSLESCALNVWPDVNIHYGLIFCFEFLAIDGKNKMWKNCFNQLGLPLVPFIDCFNSGNGTKLGEKYINETAKLFPLHSFVPWVVVNDQPIEKDYANFTYYVCKAYKGVSIPAACNVSLNAIEK</sequence>
<evidence type="ECO:0000256" key="2">
    <source>
        <dbReference type="ARBA" id="ARBA00023180"/>
    </source>
</evidence>
<dbReference type="eggNOG" id="KOG3160">
    <property type="taxonomic scope" value="Eukaryota"/>
</dbReference>
<keyword evidence="3" id="KW-0732">Signal</keyword>
<name>A0A1S2YM54_CICAR</name>
<accession>A0A1S2YM54</accession>
<keyword evidence="2" id="KW-0325">Glycoprotein</keyword>
<evidence type="ECO:0000313" key="5">
    <source>
        <dbReference type="RefSeq" id="XP_004506796.1"/>
    </source>
</evidence>
<dbReference type="PANTHER" id="PTHR13234:SF27">
    <property type="entry name" value="GAMMA INTERFERON INDUCIBLE LYSOSOMAL THIOL REDUCTASE"/>
    <property type="match status" value="1"/>
</dbReference>
<evidence type="ECO:0000256" key="1">
    <source>
        <dbReference type="ARBA" id="ARBA00005679"/>
    </source>
</evidence>